<dbReference type="Proteomes" id="UP000014318">
    <property type="component" value="Segment"/>
</dbReference>
<evidence type="ECO:0000313" key="2">
    <source>
        <dbReference type="EMBL" id="AET72644.1"/>
    </source>
</evidence>
<gene>
    <name evidence="3" type="ORF">SXCG_00055</name>
    <name evidence="2" type="ORF">SXFG_00094</name>
</gene>
<protein>
    <recommendedName>
        <fullName evidence="6">Tail fiber protein</fullName>
    </recommendedName>
</protein>
<evidence type="ECO:0000313" key="3">
    <source>
        <dbReference type="EMBL" id="AGN33869.1"/>
    </source>
</evidence>
<proteinExistence type="predicted"/>
<dbReference type="EMBL" id="JF974299">
    <property type="protein sequence ID" value="AET72644.1"/>
    <property type="molecule type" value="Genomic_DNA"/>
</dbReference>
<dbReference type="Proteomes" id="UP000297591">
    <property type="component" value="Segment"/>
</dbReference>
<feature type="region of interest" description="Disordered" evidence="1">
    <location>
        <begin position="252"/>
        <end position="288"/>
    </location>
</feature>
<dbReference type="GeneID" id="16045220"/>
<evidence type="ECO:0000313" key="5">
    <source>
        <dbReference type="Proteomes" id="UP000297591"/>
    </source>
</evidence>
<evidence type="ECO:0000256" key="1">
    <source>
        <dbReference type="SAM" id="MobiDB-lite"/>
    </source>
</evidence>
<name>G8EXV4_9CAUD</name>
<dbReference type="KEGG" id="vg:16045220"/>
<evidence type="ECO:0008006" key="6">
    <source>
        <dbReference type="Google" id="ProtNLM"/>
    </source>
</evidence>
<dbReference type="EMBL" id="HQ634178">
    <property type="protein sequence ID" value="AGN33869.1"/>
    <property type="molecule type" value="Genomic_DNA"/>
</dbReference>
<organism evidence="2 5">
    <name type="scientific">Synechococcus phage S-CAM8</name>
    <dbReference type="NCBI Taxonomy" id="754038"/>
    <lineage>
        <taxon>Viruses</taxon>
        <taxon>Duplodnaviria</taxon>
        <taxon>Heunggongvirae</taxon>
        <taxon>Uroviricota</taxon>
        <taxon>Caudoviricetes</taxon>
        <taxon>Pantevenvirales</taxon>
        <taxon>Kyanoviridae</taxon>
        <taxon>Neritesvirus</taxon>
        <taxon>Neritesvirus scam8</taxon>
    </lineage>
</organism>
<evidence type="ECO:0000313" key="4">
    <source>
        <dbReference type="Proteomes" id="UP000014318"/>
    </source>
</evidence>
<dbReference type="RefSeq" id="YP_008125562.1">
    <property type="nucleotide sequence ID" value="NC_021530.1"/>
</dbReference>
<dbReference type="OrthoDB" id="8209at10239"/>
<reference evidence="2 5" key="2">
    <citation type="submission" date="2010-12" db="EMBL/GenBank/DDBJ databases">
        <title>The Genome Sequence of Synechococcus phage S-CAM8 0608SB47.</title>
        <authorList>
            <consortium name="The Broad Institute Genome Sequencing Platform"/>
            <person name="Henn M.R."/>
            <person name="Martiny J."/>
            <person name="Weihe C."/>
            <person name="Levin J."/>
            <person name="Malboeuf C."/>
            <person name="Casali M."/>
            <person name="Russ C."/>
            <person name="Lennon N."/>
            <person name="Chapman S.B."/>
            <person name="Erlich R."/>
            <person name="Young S.K."/>
            <person name="Yandava C."/>
            <person name="Zeng Q."/>
            <person name="Alvarado L."/>
            <person name="Anderson S."/>
            <person name="Berlin A."/>
            <person name="Chen Z."/>
            <person name="Freedman E."/>
            <person name="Gellesch M."/>
            <person name="Goldberg J."/>
            <person name="Green L."/>
            <person name="Griggs A."/>
            <person name="Gujja S."/>
            <person name="Heilman E.R."/>
            <person name="Heiman D."/>
            <person name="Hollinger A."/>
            <person name="Howarth C."/>
            <person name="Larson L."/>
            <person name="Mehta T."/>
            <person name="Pearson M."/>
            <person name="Roberts A."/>
            <person name="Ryan E."/>
            <person name="Saif S."/>
            <person name="Shea T."/>
            <person name="Shenoy N."/>
            <person name="Sisk P."/>
            <person name="Stolte C."/>
            <person name="Sykes S."/>
            <person name="White J."/>
            <person name="Haas B."/>
            <person name="Nusbaum C."/>
            <person name="Birren B."/>
        </authorList>
    </citation>
    <scope>NUCLEOTIDE SEQUENCE [LARGE SCALE GENOMIC DNA]</scope>
    <source>
        <strain evidence="2 5">0608SB47</strain>
    </source>
</reference>
<accession>G8EXV4</accession>
<feature type="compositionally biased region" description="Low complexity" evidence="1">
    <location>
        <begin position="278"/>
        <end position="288"/>
    </location>
</feature>
<sequence>MSNQGFLGQSKPAGATNTLLYSAPANRSASTVLNVANDGTGSAYSVGVKRYDQELTVDASTYLLHEGDLVTGYTVTVDTPFEPISAGFSSGLQLTSVDAEKKFKFESSIRPEFVEYFVKSISIRQVALESVTGDAFSIGDTITKGTAPADTTAVIYGINGNTIYIGPSTFSTGAEFAEGDTISTAGGSGGTISTGGLFAAANKFVFSTTVSGIYDLYLTAAGNSLSLFNDRPYRFDVSDSSMTGHLFQLSTTTNGEWGPDGLSPSDPSDTGDGGTENTAGKTTSGTAGSSSAYVQYDFTLDTSGNSLFYWYNGDLTTATNNTYGSESGYLTNTATPTFTQFFVYDVEGTWVNATDAFLVGGTTYTVTAQDAGPYGYVRSYSGTTLQVIKGLYSADFAGTDTFLDAPLNSTADRSTVTVSSVDVATTALQAGEYIIEGKTNAANAVDRTTSLVIGPGERVIVNSATGDNTFSLIGFEDISTALTTRRFGV</sequence>
<keyword evidence="4" id="KW-1185">Reference proteome</keyword>
<reference evidence="3 4" key="1">
    <citation type="submission" date="2010-11" db="EMBL/GenBank/DDBJ databases">
        <title>The Genome Sequence of Synechococcus phage S-CAM8 0608BI06.</title>
        <authorList>
            <consortium name="The Broad Institute Genome Sequencing Platform"/>
            <person name="Henn M.R."/>
            <person name="Martiny J."/>
            <person name="Weihe C."/>
            <person name="Levin J."/>
            <person name="Malboeuf C."/>
            <person name="Casali M."/>
            <person name="Russ C."/>
            <person name="Lennon N."/>
            <person name="Chapman S.B."/>
            <person name="Erlich R."/>
            <person name="Young S.K."/>
            <person name="Yandava C."/>
            <person name="Zeng Q."/>
            <person name="Alvarado L."/>
            <person name="Anderson S."/>
            <person name="Berlin A."/>
            <person name="Chen Z."/>
            <person name="Freedman E."/>
            <person name="Gellesch M."/>
            <person name="Goldberg J."/>
            <person name="Green L."/>
            <person name="Griggs A."/>
            <person name="Gujja S."/>
            <person name="Heilman E.R."/>
            <person name="Heiman D."/>
            <person name="Hollinger A."/>
            <person name="Howarth C."/>
            <person name="Larson L."/>
            <person name="Mehta T."/>
            <person name="Pearson M."/>
            <person name="Roberts A."/>
            <person name="Ryan E."/>
            <person name="Saif S."/>
            <person name="Shea T."/>
            <person name="Shenoy N."/>
            <person name="Sisk P."/>
            <person name="Stolte C."/>
            <person name="Sykes S."/>
            <person name="White J."/>
            <person name="Haas B."/>
            <person name="Nusbaum C."/>
            <person name="Birren B."/>
        </authorList>
    </citation>
    <scope>NUCLEOTIDE SEQUENCE [LARGE SCALE GENOMIC DNA]</scope>
    <source>
        <strain evidence="3">S-CAM8 06008BI06</strain>
    </source>
</reference>